<dbReference type="Pfam" id="PF00447">
    <property type="entry name" value="HSF_DNA-bind"/>
    <property type="match status" value="1"/>
</dbReference>
<dbReference type="SMART" id="SM00415">
    <property type="entry name" value="HSF"/>
    <property type="match status" value="1"/>
</dbReference>
<keyword evidence="6" id="KW-0804">Transcription</keyword>
<evidence type="ECO:0000256" key="6">
    <source>
        <dbReference type="ARBA" id="ARBA00023163"/>
    </source>
</evidence>
<proteinExistence type="inferred from homology"/>
<comment type="subcellular location">
    <subcellularLocation>
        <location evidence="1">Nucleus</location>
    </subcellularLocation>
</comment>
<evidence type="ECO:0000313" key="11">
    <source>
        <dbReference type="EMBL" id="KAF4351649.1"/>
    </source>
</evidence>
<keyword evidence="4" id="KW-0346">Stress response</keyword>
<keyword evidence="3" id="KW-0805">Transcription regulation</keyword>
<dbReference type="Gene3D" id="1.10.10.10">
    <property type="entry name" value="Winged helix-like DNA-binding domain superfamily/Winged helix DNA-binding domain"/>
    <property type="match status" value="1"/>
</dbReference>
<evidence type="ECO:0000259" key="10">
    <source>
        <dbReference type="PROSITE" id="PS00434"/>
    </source>
</evidence>
<dbReference type="InterPro" id="IPR036388">
    <property type="entry name" value="WH-like_DNA-bd_sf"/>
</dbReference>
<dbReference type="AlphaFoldDB" id="A0A7J6E379"/>
<dbReference type="GO" id="GO:0006357">
    <property type="term" value="P:regulation of transcription by RNA polymerase II"/>
    <property type="evidence" value="ECO:0007669"/>
    <property type="project" value="TreeGrafter"/>
</dbReference>
<dbReference type="InterPro" id="IPR036390">
    <property type="entry name" value="WH_DNA-bd_sf"/>
</dbReference>
<dbReference type="GO" id="GO:0005634">
    <property type="term" value="C:nucleus"/>
    <property type="evidence" value="ECO:0007669"/>
    <property type="project" value="UniProtKB-SubCell"/>
</dbReference>
<keyword evidence="2" id="KW-0597">Phosphoprotein</keyword>
<dbReference type="PROSITE" id="PS00434">
    <property type="entry name" value="HSF_DOMAIN"/>
    <property type="match status" value="1"/>
</dbReference>
<evidence type="ECO:0000313" key="12">
    <source>
        <dbReference type="EMBL" id="KAF4352865.1"/>
    </source>
</evidence>
<evidence type="ECO:0000256" key="8">
    <source>
        <dbReference type="ARBA" id="ARBA00061350"/>
    </source>
</evidence>
<evidence type="ECO:0000256" key="7">
    <source>
        <dbReference type="ARBA" id="ARBA00023242"/>
    </source>
</evidence>
<dbReference type="EMBL" id="JAATIP010000332">
    <property type="protein sequence ID" value="KAF4351649.1"/>
    <property type="molecule type" value="Genomic_DNA"/>
</dbReference>
<feature type="region of interest" description="Disordered" evidence="9">
    <location>
        <begin position="134"/>
        <end position="159"/>
    </location>
</feature>
<evidence type="ECO:0000256" key="1">
    <source>
        <dbReference type="ARBA" id="ARBA00004123"/>
    </source>
</evidence>
<dbReference type="PRINTS" id="PR00056">
    <property type="entry name" value="HSFDOMAIN"/>
</dbReference>
<dbReference type="FunFam" id="1.10.10.10:FF:000057">
    <property type="entry name" value="Heat shock transcription factor 1"/>
    <property type="match status" value="1"/>
</dbReference>
<dbReference type="Proteomes" id="UP000583929">
    <property type="component" value="Unassembled WGS sequence"/>
</dbReference>
<evidence type="ECO:0000256" key="3">
    <source>
        <dbReference type="ARBA" id="ARBA00023015"/>
    </source>
</evidence>
<dbReference type="PANTHER" id="PTHR10015:SF334">
    <property type="entry name" value="HEAT STRESS TRANSCRIPTION FACTOR A-6B"/>
    <property type="match status" value="1"/>
</dbReference>
<protein>
    <recommendedName>
        <fullName evidence="10">HSF-type DNA-binding domain-containing protein</fullName>
    </recommendedName>
</protein>
<feature type="domain" description="HSF-type DNA-binding" evidence="10">
    <location>
        <begin position="84"/>
        <end position="108"/>
    </location>
</feature>
<dbReference type="Proteomes" id="UP000525078">
    <property type="component" value="Unassembled WGS sequence"/>
</dbReference>
<dbReference type="PANTHER" id="PTHR10015">
    <property type="entry name" value="HEAT SHOCK TRANSCRIPTION FACTOR"/>
    <property type="match status" value="1"/>
</dbReference>
<dbReference type="GO" id="GO:0003700">
    <property type="term" value="F:DNA-binding transcription factor activity"/>
    <property type="evidence" value="ECO:0007669"/>
    <property type="project" value="InterPro"/>
</dbReference>
<dbReference type="SUPFAM" id="SSF46785">
    <property type="entry name" value="Winged helix' DNA-binding domain"/>
    <property type="match status" value="1"/>
</dbReference>
<keyword evidence="7" id="KW-0539">Nucleus</keyword>
<evidence type="ECO:0000313" key="14">
    <source>
        <dbReference type="Proteomes" id="UP000525078"/>
    </source>
</evidence>
<dbReference type="EMBL" id="JAATIQ010000295">
    <property type="protein sequence ID" value="KAF4363537.1"/>
    <property type="molecule type" value="Genomic_DNA"/>
</dbReference>
<feature type="compositionally biased region" description="Low complexity" evidence="9">
    <location>
        <begin position="148"/>
        <end position="159"/>
    </location>
</feature>
<dbReference type="InterPro" id="IPR000232">
    <property type="entry name" value="HSF_DNA-bd"/>
</dbReference>
<sequence>MHSRIGSGSDKDHQRSKEVKGEEVELDPVAPHPMEGLHEVGPPPFLTKTYEIVEDPATNDVVSWSRANNSFVVWDPHNFAITLLPKYFKHNNFSSFVRQLNTYGFKKVDPDRWEFANEGFLRGQKHLLKKIRRRKGAHQVPPPHHQYSHQPASSSSSCSNLDPPCVEVGRFGLDGEVDRLKRDKQVLMVELVKLRQQQQNTKTYLQTMEDRLKRTERKQQQMVSFLAKAMKNPEFVQQLIQHKDKRKKLEEAIRTKRRRHIAMEQGHQVQLDDHDYIAKSGIFVKMEPRHDEDYSINNNIMLSADESFEVVEDDQLGDDDHDELAIDMMTTSTTAAADDGVISFQNMVIDDSTSNDQIDELQGISSSADHDHNNKELLIDEGFWINLLNESMEEAGNINDNVLSVEEDEEDVDVLVEQLGNYLASSPK</sequence>
<evidence type="ECO:0000256" key="2">
    <source>
        <dbReference type="ARBA" id="ARBA00022553"/>
    </source>
</evidence>
<dbReference type="GO" id="GO:0000978">
    <property type="term" value="F:RNA polymerase II cis-regulatory region sequence-specific DNA binding"/>
    <property type="evidence" value="ECO:0007669"/>
    <property type="project" value="TreeGrafter"/>
</dbReference>
<comment type="caution">
    <text evidence="12">The sequence shown here is derived from an EMBL/GenBank/DDBJ whole genome shotgun (WGS) entry which is preliminary data.</text>
</comment>
<keyword evidence="5" id="KW-0238">DNA-binding</keyword>
<dbReference type="GO" id="GO:0034605">
    <property type="term" value="P:cellular response to heat"/>
    <property type="evidence" value="ECO:0007669"/>
    <property type="project" value="TreeGrafter"/>
</dbReference>
<dbReference type="EMBL" id="JAATIP010000304">
    <property type="protein sequence ID" value="KAF4352865.1"/>
    <property type="molecule type" value="Genomic_DNA"/>
</dbReference>
<evidence type="ECO:0000313" key="13">
    <source>
        <dbReference type="EMBL" id="KAF4363537.1"/>
    </source>
</evidence>
<evidence type="ECO:0000256" key="5">
    <source>
        <dbReference type="ARBA" id="ARBA00023125"/>
    </source>
</evidence>
<reference evidence="14 15" key="1">
    <citation type="journal article" date="2020" name="bioRxiv">
        <title>Sequence and annotation of 42 cannabis genomes reveals extensive copy number variation in cannabinoid synthesis and pathogen resistance genes.</title>
        <authorList>
            <person name="Mckernan K.J."/>
            <person name="Helbert Y."/>
            <person name="Kane L.T."/>
            <person name="Ebling H."/>
            <person name="Zhang L."/>
            <person name="Liu B."/>
            <person name="Eaton Z."/>
            <person name="Mclaughlin S."/>
            <person name="Kingan S."/>
            <person name="Baybayan P."/>
            <person name="Concepcion G."/>
            <person name="Jordan M."/>
            <person name="Riva A."/>
            <person name="Barbazuk W."/>
            <person name="Harkins T."/>
        </authorList>
    </citation>
    <scope>NUCLEOTIDE SEQUENCE [LARGE SCALE GENOMIC DNA]</scope>
    <source>
        <strain evidence="14 15">cv. Jamaican Lion 4</strain>
        <strain evidence="13">Father</strain>
        <strain evidence="12">Mother</strain>
        <tissue evidence="12">Leaf</tissue>
    </source>
</reference>
<evidence type="ECO:0000256" key="4">
    <source>
        <dbReference type="ARBA" id="ARBA00023016"/>
    </source>
</evidence>
<accession>A0A7J6E379</accession>
<evidence type="ECO:0000313" key="15">
    <source>
        <dbReference type="Proteomes" id="UP000583929"/>
    </source>
</evidence>
<feature type="compositionally biased region" description="Basic and acidic residues" evidence="9">
    <location>
        <begin position="9"/>
        <end position="23"/>
    </location>
</feature>
<organism evidence="12 14">
    <name type="scientific">Cannabis sativa</name>
    <name type="common">Hemp</name>
    <name type="synonym">Marijuana</name>
    <dbReference type="NCBI Taxonomy" id="3483"/>
    <lineage>
        <taxon>Eukaryota</taxon>
        <taxon>Viridiplantae</taxon>
        <taxon>Streptophyta</taxon>
        <taxon>Embryophyta</taxon>
        <taxon>Tracheophyta</taxon>
        <taxon>Spermatophyta</taxon>
        <taxon>Magnoliopsida</taxon>
        <taxon>eudicotyledons</taxon>
        <taxon>Gunneridae</taxon>
        <taxon>Pentapetalae</taxon>
        <taxon>rosids</taxon>
        <taxon>fabids</taxon>
        <taxon>Rosales</taxon>
        <taxon>Cannabaceae</taxon>
        <taxon>Cannabis</taxon>
    </lineage>
</organism>
<keyword evidence="15" id="KW-1185">Reference proteome</keyword>
<comment type="similarity">
    <text evidence="8">Belongs to the HSF family. Class A subfamily.</text>
</comment>
<name>A0A7J6E379_CANSA</name>
<feature type="region of interest" description="Disordered" evidence="9">
    <location>
        <begin position="1"/>
        <end position="38"/>
    </location>
</feature>
<gene>
    <name evidence="12" type="ORF">F8388_002055</name>
    <name evidence="11" type="ORF">F8388_024482</name>
    <name evidence="13" type="ORF">G4B88_022098</name>
</gene>
<evidence type="ECO:0000256" key="9">
    <source>
        <dbReference type="SAM" id="MobiDB-lite"/>
    </source>
</evidence>